<dbReference type="PANTHER" id="PTHR42023:SF1">
    <property type="entry name" value="BHLH DOMAIN-CONTAINING PROTEIN"/>
    <property type="match status" value="1"/>
</dbReference>
<feature type="region of interest" description="Disordered" evidence="1">
    <location>
        <begin position="89"/>
        <end position="208"/>
    </location>
</feature>
<reference evidence="3" key="1">
    <citation type="submission" date="2019-04" db="EMBL/GenBank/DDBJ databases">
        <title>Sequencing of skin fungus with MAO and IRED activity.</title>
        <authorList>
            <person name="Marsaioli A.J."/>
            <person name="Bonatto J.M.C."/>
            <person name="Reis Junior O."/>
        </authorList>
    </citation>
    <scope>NUCLEOTIDE SEQUENCE</scope>
    <source>
        <strain evidence="3">28M1</strain>
    </source>
</reference>
<dbReference type="OrthoDB" id="4507572at2759"/>
<gene>
    <name evidence="3" type="ORF">E8E12_006994</name>
</gene>
<feature type="region of interest" description="Disordered" evidence="1">
    <location>
        <begin position="587"/>
        <end position="653"/>
    </location>
</feature>
<evidence type="ECO:0000256" key="1">
    <source>
        <dbReference type="SAM" id="MobiDB-lite"/>
    </source>
</evidence>
<accession>A0A9P5BZD2</accession>
<keyword evidence="2" id="KW-1133">Transmembrane helix</keyword>
<feature type="region of interest" description="Disordered" evidence="1">
    <location>
        <begin position="673"/>
        <end position="733"/>
    </location>
</feature>
<feature type="compositionally biased region" description="Low complexity" evidence="1">
    <location>
        <begin position="142"/>
        <end position="161"/>
    </location>
</feature>
<feature type="compositionally biased region" description="Pro residues" evidence="1">
    <location>
        <begin position="641"/>
        <end position="650"/>
    </location>
</feature>
<dbReference type="AlphaFoldDB" id="A0A9P5BZD2"/>
<proteinExistence type="predicted"/>
<evidence type="ECO:0000313" key="4">
    <source>
        <dbReference type="Proteomes" id="UP000758155"/>
    </source>
</evidence>
<dbReference type="EMBL" id="SWKV01000050">
    <property type="protein sequence ID" value="KAF3036477.1"/>
    <property type="molecule type" value="Genomic_DNA"/>
</dbReference>
<comment type="caution">
    <text evidence="3">The sequence shown here is derived from an EMBL/GenBank/DDBJ whole genome shotgun (WGS) entry which is preliminary data.</text>
</comment>
<keyword evidence="2" id="KW-0472">Membrane</keyword>
<evidence type="ECO:0000256" key="2">
    <source>
        <dbReference type="SAM" id="Phobius"/>
    </source>
</evidence>
<keyword evidence="4" id="KW-1185">Reference proteome</keyword>
<feature type="compositionally biased region" description="Low complexity" evidence="1">
    <location>
        <begin position="715"/>
        <end position="733"/>
    </location>
</feature>
<protein>
    <submittedName>
        <fullName evidence="3">Uncharacterized protein</fullName>
    </submittedName>
</protein>
<feature type="region of interest" description="Disordered" evidence="1">
    <location>
        <begin position="254"/>
        <end position="325"/>
    </location>
</feature>
<dbReference type="PANTHER" id="PTHR42023">
    <property type="entry name" value="BHLH DOMAIN-CONTAINING PROTEIN"/>
    <property type="match status" value="1"/>
</dbReference>
<feature type="compositionally biased region" description="Polar residues" evidence="1">
    <location>
        <begin position="273"/>
        <end position="290"/>
    </location>
</feature>
<sequence length="835" mass="91367">MASSQEPVEVKRPKKRVTFGLIILAILMPWFALYLDGSSWATIGINFAAWLVLMPIGTAAAIIHAIICLCRSDQHRKYSKPARRTLRYDNKYSAAAQPQPEKKAEERAPEPAPVTRTITEPASAPVTRAVEDEPEPVERAPTEPTAKTTSAASSSTSVSSSDVEKETAPATAPPQRAATAPPPRTVTAPPSRVAFIKKEDDPFKDPNALTMWKRFQGHGREKERPARIGHPVLLETTYDEEQLMRNPNVADLNYRLNAPSTQHHHSSSHDSKVSNIPTVSSVYSRPSNDLSYRYDNPAATSPSTYEDVSPPSSPEPEYNSGLPRRYRSMRDVSPMDENRGAMHANSNIPVLRKAPAAVQTGEVKPTSQKFWGGKVAPNSKVRWDEYSGEPTSSNAGRAGSVNPLAYAKESLRPMGYQVSVSGPDSRKKNTSFSDRVPRFGARPQPTEPAQAPEPWSRATGRAEIAQALKDEAARQPLQIPRKPSTRKVEGLGLDMSNVVATITNRVAGAADARPVANNPSTFDAHNEPIKPIAPLKVSRKSPTHDMGSPTSPQNHGLGIMNPYSYPSPVTPPNNEQSPSSFAIADNRSDVSDTESWERSITPKQSTVWNKPTEQTPEPDKGGPNSHFSWTTYNTTTTYQHSPPPSPPEPMPALDNITKARVATDSSVLNRRRPIPQADKIPETPPVRKPVPKARSPVGAKTRVAALATPTSPRQGSSMSTSTTGTLKALPQPPTTLTATDHVSLLESQVEDIRVRRVNVYKVLNDLKSAAPSNPMLTDFKTARLVERKKKALEDELAELKIEEHDVGLKLHRALRKQERDDPNSGSALWVRRVTG</sequence>
<feature type="transmembrane region" description="Helical" evidence="2">
    <location>
        <begin position="17"/>
        <end position="35"/>
    </location>
</feature>
<organism evidence="3 4">
    <name type="scientific">Didymella heteroderae</name>
    <dbReference type="NCBI Taxonomy" id="1769908"/>
    <lineage>
        <taxon>Eukaryota</taxon>
        <taxon>Fungi</taxon>
        <taxon>Dikarya</taxon>
        <taxon>Ascomycota</taxon>
        <taxon>Pezizomycotina</taxon>
        <taxon>Dothideomycetes</taxon>
        <taxon>Pleosporomycetidae</taxon>
        <taxon>Pleosporales</taxon>
        <taxon>Pleosporineae</taxon>
        <taxon>Didymellaceae</taxon>
        <taxon>Didymella</taxon>
    </lineage>
</organism>
<feature type="region of interest" description="Disordered" evidence="1">
    <location>
        <begin position="418"/>
        <end position="457"/>
    </location>
</feature>
<feature type="compositionally biased region" description="Low complexity" evidence="1">
    <location>
        <begin position="168"/>
        <end position="190"/>
    </location>
</feature>
<feature type="region of interest" description="Disordered" evidence="1">
    <location>
        <begin position="814"/>
        <end position="835"/>
    </location>
</feature>
<feature type="compositionally biased region" description="Polar residues" evidence="1">
    <location>
        <begin position="601"/>
        <end position="615"/>
    </location>
</feature>
<feature type="compositionally biased region" description="Low complexity" evidence="1">
    <location>
        <begin position="443"/>
        <end position="454"/>
    </location>
</feature>
<name>A0A9P5BZD2_9PLEO</name>
<dbReference type="Proteomes" id="UP000758155">
    <property type="component" value="Unassembled WGS sequence"/>
</dbReference>
<evidence type="ECO:0000313" key="3">
    <source>
        <dbReference type="EMBL" id="KAF3036477.1"/>
    </source>
</evidence>
<feature type="transmembrane region" description="Helical" evidence="2">
    <location>
        <begin position="47"/>
        <end position="70"/>
    </location>
</feature>
<feature type="compositionally biased region" description="Basic and acidic residues" evidence="1">
    <location>
        <begin position="100"/>
        <end position="109"/>
    </location>
</feature>
<keyword evidence="2" id="KW-0812">Transmembrane</keyword>